<organism evidence="1 2">
    <name type="scientific">Actinocorallia aurantiaca</name>
    <dbReference type="NCBI Taxonomy" id="46204"/>
    <lineage>
        <taxon>Bacteria</taxon>
        <taxon>Bacillati</taxon>
        <taxon>Actinomycetota</taxon>
        <taxon>Actinomycetes</taxon>
        <taxon>Streptosporangiales</taxon>
        <taxon>Thermomonosporaceae</taxon>
        <taxon>Actinocorallia</taxon>
    </lineage>
</organism>
<dbReference type="EMBL" id="BAAATZ010000043">
    <property type="protein sequence ID" value="GAA2738628.1"/>
    <property type="molecule type" value="Genomic_DNA"/>
</dbReference>
<gene>
    <name evidence="1" type="ORF">GCM10010439_73300</name>
</gene>
<evidence type="ECO:0000313" key="2">
    <source>
        <dbReference type="Proteomes" id="UP001501842"/>
    </source>
</evidence>
<dbReference type="Proteomes" id="UP001501842">
    <property type="component" value="Unassembled WGS sequence"/>
</dbReference>
<proteinExistence type="predicted"/>
<evidence type="ECO:0000313" key="1">
    <source>
        <dbReference type="EMBL" id="GAA2738628.1"/>
    </source>
</evidence>
<reference evidence="2" key="1">
    <citation type="journal article" date="2019" name="Int. J. Syst. Evol. Microbiol.">
        <title>The Global Catalogue of Microorganisms (GCM) 10K type strain sequencing project: providing services to taxonomists for standard genome sequencing and annotation.</title>
        <authorList>
            <consortium name="The Broad Institute Genomics Platform"/>
            <consortium name="The Broad Institute Genome Sequencing Center for Infectious Disease"/>
            <person name="Wu L."/>
            <person name="Ma J."/>
        </authorList>
    </citation>
    <scope>NUCLEOTIDE SEQUENCE [LARGE SCALE GENOMIC DNA]</scope>
    <source>
        <strain evidence="2">JCM 8201</strain>
    </source>
</reference>
<accession>A0ABP6HBP0</accession>
<sequence>MGTAIRLTSTMDAETQAQYVRDPASVSGSVLVQAGIVGLRLSLDHTRLLVGVWDPSNQPPAPNNDYGDVLASFCVRQGWYPSRTGGRVVWAEVTVEA</sequence>
<comment type="caution">
    <text evidence="1">The sequence shown here is derived from an EMBL/GenBank/DDBJ whole genome shotgun (WGS) entry which is preliminary data.</text>
</comment>
<name>A0ABP6HBP0_9ACTN</name>
<keyword evidence="2" id="KW-1185">Reference proteome</keyword>
<protein>
    <submittedName>
        <fullName evidence="1">Uncharacterized protein</fullName>
    </submittedName>
</protein>